<organism evidence="2 3">
    <name type="scientific">Mythimna separata</name>
    <name type="common">Oriental armyworm</name>
    <name type="synonym">Pseudaletia separata</name>
    <dbReference type="NCBI Taxonomy" id="271217"/>
    <lineage>
        <taxon>Eukaryota</taxon>
        <taxon>Metazoa</taxon>
        <taxon>Ecdysozoa</taxon>
        <taxon>Arthropoda</taxon>
        <taxon>Hexapoda</taxon>
        <taxon>Insecta</taxon>
        <taxon>Pterygota</taxon>
        <taxon>Neoptera</taxon>
        <taxon>Endopterygota</taxon>
        <taxon>Lepidoptera</taxon>
        <taxon>Glossata</taxon>
        <taxon>Ditrysia</taxon>
        <taxon>Noctuoidea</taxon>
        <taxon>Noctuidae</taxon>
        <taxon>Noctuinae</taxon>
        <taxon>Hadenini</taxon>
        <taxon>Mythimna</taxon>
    </lineage>
</organism>
<protein>
    <submittedName>
        <fullName evidence="2">Uncharacterized protein</fullName>
    </submittedName>
</protein>
<feature type="transmembrane region" description="Helical" evidence="1">
    <location>
        <begin position="96"/>
        <end position="116"/>
    </location>
</feature>
<keyword evidence="1" id="KW-1133">Transmembrane helix</keyword>
<keyword evidence="3" id="KW-1185">Reference proteome</keyword>
<name>A0AAD7YYZ6_MYTSE</name>
<reference evidence="2" key="1">
    <citation type="submission" date="2023-03" db="EMBL/GenBank/DDBJ databases">
        <title>Chromosome-level genomes of two armyworms, Mythimna separata and Mythimna loreyi, provide insights into the biosynthesis and reception of sex pheromones.</title>
        <authorList>
            <person name="Zhao H."/>
        </authorList>
    </citation>
    <scope>NUCLEOTIDE SEQUENCE</scope>
    <source>
        <strain evidence="2">BeijingLab</strain>
        <tissue evidence="2">Pupa</tissue>
    </source>
</reference>
<proteinExistence type="predicted"/>
<gene>
    <name evidence="2" type="ORF">PYW07_004716</name>
</gene>
<evidence type="ECO:0000313" key="2">
    <source>
        <dbReference type="EMBL" id="KAJ8731552.1"/>
    </source>
</evidence>
<feature type="transmembrane region" description="Helical" evidence="1">
    <location>
        <begin position="58"/>
        <end position="76"/>
    </location>
</feature>
<keyword evidence="1" id="KW-0812">Transmembrane</keyword>
<feature type="transmembrane region" description="Helical" evidence="1">
    <location>
        <begin position="137"/>
        <end position="155"/>
    </location>
</feature>
<comment type="caution">
    <text evidence="2">The sequence shown here is derived from an EMBL/GenBank/DDBJ whole genome shotgun (WGS) entry which is preliminary data.</text>
</comment>
<dbReference type="EMBL" id="JARGEI010000005">
    <property type="protein sequence ID" value="KAJ8731552.1"/>
    <property type="molecule type" value="Genomic_DNA"/>
</dbReference>
<sequence>MSMPKTSELYEDPLRKSLGHSSLYIRGNRVRHGRVAVSLQDQSHIEWSNLIFLQFHPVFRMIMVAVAILKVMMGPIQSVYPIVYCNDVMDYHPVLIFIKYFYFFCCDALYAIDTFLHMAHRQVVDKAMRREHLPKSAIWLICDLLSLIPFFRLIVTDPCGPAQIWPNILLFNEFLVLTGLMKDMQPTCLDQFLCCRLH</sequence>
<evidence type="ECO:0000313" key="3">
    <source>
        <dbReference type="Proteomes" id="UP001231518"/>
    </source>
</evidence>
<dbReference type="AlphaFoldDB" id="A0AAD7YYZ6"/>
<evidence type="ECO:0000256" key="1">
    <source>
        <dbReference type="SAM" id="Phobius"/>
    </source>
</evidence>
<accession>A0AAD7YYZ6</accession>
<keyword evidence="1" id="KW-0472">Membrane</keyword>
<dbReference type="Proteomes" id="UP001231518">
    <property type="component" value="Chromosome 16"/>
</dbReference>